<organism evidence="10 11">
    <name type="scientific">Stentor coeruleus</name>
    <dbReference type="NCBI Taxonomy" id="5963"/>
    <lineage>
        <taxon>Eukaryota</taxon>
        <taxon>Sar</taxon>
        <taxon>Alveolata</taxon>
        <taxon>Ciliophora</taxon>
        <taxon>Postciliodesmatophora</taxon>
        <taxon>Heterotrichea</taxon>
        <taxon>Heterotrichida</taxon>
        <taxon>Stentoridae</taxon>
        <taxon>Stentor</taxon>
    </lineage>
</organism>
<feature type="coiled-coil region" evidence="7">
    <location>
        <begin position="704"/>
        <end position="831"/>
    </location>
</feature>
<evidence type="ECO:0000256" key="8">
    <source>
        <dbReference type="SAM" id="MobiDB-lite"/>
    </source>
</evidence>
<dbReference type="CDD" id="cd00106">
    <property type="entry name" value="KISc"/>
    <property type="match status" value="1"/>
</dbReference>
<name>A0A1R2B735_9CILI</name>
<dbReference type="InterPro" id="IPR019821">
    <property type="entry name" value="Kinesin_motor_CS"/>
</dbReference>
<dbReference type="InterPro" id="IPR027640">
    <property type="entry name" value="Kinesin-like_fam"/>
</dbReference>
<gene>
    <name evidence="10" type="ORF">SteCoe_28912</name>
</gene>
<comment type="caution">
    <text evidence="10">The sequence shown here is derived from an EMBL/GenBank/DDBJ whole genome shotgun (WGS) entry which is preliminary data.</text>
</comment>
<evidence type="ECO:0000256" key="2">
    <source>
        <dbReference type="ARBA" id="ARBA00022741"/>
    </source>
</evidence>
<dbReference type="InterPro" id="IPR036961">
    <property type="entry name" value="Kinesin_motor_dom_sf"/>
</dbReference>
<dbReference type="SUPFAM" id="SSF52540">
    <property type="entry name" value="P-loop containing nucleoside triphosphate hydrolases"/>
    <property type="match status" value="1"/>
</dbReference>
<evidence type="ECO:0000256" key="5">
    <source>
        <dbReference type="ARBA" id="ARBA00023175"/>
    </source>
</evidence>
<dbReference type="Pfam" id="PF00225">
    <property type="entry name" value="Kinesin"/>
    <property type="match status" value="1"/>
</dbReference>
<evidence type="ECO:0000256" key="4">
    <source>
        <dbReference type="ARBA" id="ARBA00023054"/>
    </source>
</evidence>
<feature type="region of interest" description="Disordered" evidence="8">
    <location>
        <begin position="1005"/>
        <end position="1028"/>
    </location>
</feature>
<feature type="coiled-coil region" evidence="7">
    <location>
        <begin position="878"/>
        <end position="919"/>
    </location>
</feature>
<reference evidence="10 11" key="1">
    <citation type="submission" date="2016-11" db="EMBL/GenBank/DDBJ databases">
        <title>The macronuclear genome of Stentor coeruleus: a giant cell with tiny introns.</title>
        <authorList>
            <person name="Slabodnick M."/>
            <person name="Ruby J.G."/>
            <person name="Reiff S.B."/>
            <person name="Swart E.C."/>
            <person name="Gosai S."/>
            <person name="Prabakaran S."/>
            <person name="Witkowska E."/>
            <person name="Larue G.E."/>
            <person name="Fisher S."/>
            <person name="Freeman R.M."/>
            <person name="Gunawardena J."/>
            <person name="Chu W."/>
            <person name="Stover N.A."/>
            <person name="Gregory B.D."/>
            <person name="Nowacki M."/>
            <person name="Derisi J."/>
            <person name="Roy S.W."/>
            <person name="Marshall W.F."/>
            <person name="Sood P."/>
        </authorList>
    </citation>
    <scope>NUCLEOTIDE SEQUENCE [LARGE SCALE GENOMIC DNA]</scope>
    <source>
        <strain evidence="10">WM001</strain>
    </source>
</reference>
<accession>A0A1R2B735</accession>
<feature type="domain" description="Kinesin motor" evidence="9">
    <location>
        <begin position="3"/>
        <end position="335"/>
    </location>
</feature>
<proteinExistence type="inferred from homology"/>
<evidence type="ECO:0000256" key="3">
    <source>
        <dbReference type="ARBA" id="ARBA00022840"/>
    </source>
</evidence>
<protein>
    <recommendedName>
        <fullName evidence="9">Kinesin motor domain-containing protein</fullName>
    </recommendedName>
</protein>
<dbReference type="PRINTS" id="PR00380">
    <property type="entry name" value="KINESINHEAVY"/>
</dbReference>
<evidence type="ECO:0000256" key="1">
    <source>
        <dbReference type="ARBA" id="ARBA00022701"/>
    </source>
</evidence>
<dbReference type="PANTHER" id="PTHR47968:SF36">
    <property type="entry name" value="KINESIN HEAVY CHAIN ISOFORM X1"/>
    <property type="match status" value="1"/>
</dbReference>
<sequence>MEAVTVVARFRGAETGDTDFGEWSLTDNTIKHNEKHHEFNFDAVLNPSRTQAELYEAAGRKIINFFCDGYNATIFAYGQSGSGKTFSMLGPEEVTEILINSKDNIPPEVAQMFGITPRATFHIFENMKEGQAKGTTYTLKVSYLEVYNEMINDILQMPPGQNLKLREYPNEGMKVIGIHEQESNTPEKVFEAISNGTANRIVCSTGQNARSSRSHTVFVLALDQLTADGTKKSAKINLVDLAGSEKLSKTGAEGQALKEAQKINLSLTTLGRCIKALTSGGGEHVPYRESKLTLILKESLSGAAMTTLIVTGSMRKVHQEETIGTMQFAERAKQVKTSAKSNTKKSYEELEKLYSKLTEEVKMLKSGVITSAGSGSIPQDVSEVKVEEQGNVDNSAIEELKGKYDSLKEKSIKEIETLRQKIAEAEANMNKIDYLEVHEEMEAMRDQLELDNKKLENLSKSKEEERIAHEKTLESHNSKVEEILQHIAHSKHEFHKNQKQIAAYENELEHKDQEIYQKNEEVQQIKHKKKECKNQMKNLEEQMKIEDHNRAHIESEIEKVKAEIVKYKEQKEQLEEGIDKAEADSQEIMAKSLLLKRKEAGLIQETEKFKAEKGKLEQEYGELKHVRSHKIQLKSEFKEKSELEKANLLGQITLIESHIEKVKEDFHENKNSSKVEEFNKIKVQYAEAKSAHIVKDITKAKDKKHELLSQSQKLTSDLEKIKELTEIKETENQKLKEEYKKTTFACNRMNKEISDEKQGRNRLIKNIRVVEDSLAKAIKEAEHQAKVEEQMKMTEYIQKMNIMRNEVEKKQSDLEKKKKLLREEINKVRSETQATYKIKIESDSKIKAMKIEYFHKGEKIYQTTGQLNKNLAERNSEINRIKQLISENESKINQANTQIAKLEADVRHKEAERDIERKNTIRSTIVPRKMSTFQAPIPKPDSKTGSTLPSIVLKKTGNKFLEAALKESEKAQNDNITITETYKVHYELQSIKSLYANLDYVSERKEGDLDEVQEERKRSSSSSSSSSD</sequence>
<dbReference type="PANTHER" id="PTHR47968">
    <property type="entry name" value="CENTROMERE PROTEIN E"/>
    <property type="match status" value="1"/>
</dbReference>
<comment type="similarity">
    <text evidence="6">Belongs to the TRAFAC class myosin-kinesin ATPase superfamily. Kinesin family.</text>
</comment>
<keyword evidence="5 6" id="KW-0505">Motor protein</keyword>
<evidence type="ECO:0000313" key="11">
    <source>
        <dbReference type="Proteomes" id="UP000187209"/>
    </source>
</evidence>
<dbReference type="InterPro" id="IPR001752">
    <property type="entry name" value="Kinesin_motor_dom"/>
</dbReference>
<keyword evidence="4 7" id="KW-0175">Coiled coil</keyword>
<feature type="coiled-coil region" evidence="7">
    <location>
        <begin position="340"/>
        <end position="367"/>
    </location>
</feature>
<dbReference type="GO" id="GO:0005874">
    <property type="term" value="C:microtubule"/>
    <property type="evidence" value="ECO:0007669"/>
    <property type="project" value="UniProtKB-KW"/>
</dbReference>
<dbReference type="PROSITE" id="PS50067">
    <property type="entry name" value="KINESIN_MOTOR_2"/>
    <property type="match status" value="1"/>
</dbReference>
<dbReference type="GO" id="GO:0003777">
    <property type="term" value="F:microtubule motor activity"/>
    <property type="evidence" value="ECO:0007669"/>
    <property type="project" value="InterPro"/>
</dbReference>
<keyword evidence="3 6" id="KW-0067">ATP-binding</keyword>
<evidence type="ECO:0000256" key="6">
    <source>
        <dbReference type="PROSITE-ProRule" id="PRU00283"/>
    </source>
</evidence>
<dbReference type="Proteomes" id="UP000187209">
    <property type="component" value="Unassembled WGS sequence"/>
</dbReference>
<dbReference type="GO" id="GO:0005524">
    <property type="term" value="F:ATP binding"/>
    <property type="evidence" value="ECO:0007669"/>
    <property type="project" value="UniProtKB-UniRule"/>
</dbReference>
<dbReference type="Gene3D" id="3.40.850.10">
    <property type="entry name" value="Kinesin motor domain"/>
    <property type="match status" value="1"/>
</dbReference>
<feature type="coiled-coil region" evidence="7">
    <location>
        <begin position="408"/>
        <end position="591"/>
    </location>
</feature>
<dbReference type="AlphaFoldDB" id="A0A1R2B735"/>
<dbReference type="SMART" id="SM00129">
    <property type="entry name" value="KISc"/>
    <property type="match status" value="1"/>
</dbReference>
<dbReference type="GO" id="GO:0008017">
    <property type="term" value="F:microtubule binding"/>
    <property type="evidence" value="ECO:0007669"/>
    <property type="project" value="InterPro"/>
</dbReference>
<evidence type="ECO:0000256" key="7">
    <source>
        <dbReference type="SAM" id="Coils"/>
    </source>
</evidence>
<keyword evidence="11" id="KW-1185">Reference proteome</keyword>
<evidence type="ECO:0000259" key="9">
    <source>
        <dbReference type="PROSITE" id="PS50067"/>
    </source>
</evidence>
<feature type="binding site" evidence="6">
    <location>
        <begin position="78"/>
        <end position="85"/>
    </location>
    <ligand>
        <name>ATP</name>
        <dbReference type="ChEBI" id="CHEBI:30616"/>
    </ligand>
</feature>
<dbReference type="GO" id="GO:0007018">
    <property type="term" value="P:microtubule-based movement"/>
    <property type="evidence" value="ECO:0007669"/>
    <property type="project" value="InterPro"/>
</dbReference>
<keyword evidence="2 6" id="KW-0547">Nucleotide-binding</keyword>
<dbReference type="EMBL" id="MPUH01000887">
    <property type="protein sequence ID" value="OMJ72613.1"/>
    <property type="molecule type" value="Genomic_DNA"/>
</dbReference>
<dbReference type="OrthoDB" id="313375at2759"/>
<evidence type="ECO:0000313" key="10">
    <source>
        <dbReference type="EMBL" id="OMJ72613.1"/>
    </source>
</evidence>
<dbReference type="InterPro" id="IPR027417">
    <property type="entry name" value="P-loop_NTPase"/>
</dbReference>
<keyword evidence="1" id="KW-0493">Microtubule</keyword>
<dbReference type="PROSITE" id="PS00411">
    <property type="entry name" value="KINESIN_MOTOR_1"/>
    <property type="match status" value="1"/>
</dbReference>